<dbReference type="FunFam" id="2.30.30.40:FF:000083">
    <property type="entry name" value="Tyrosine-protein kinase"/>
    <property type="match status" value="1"/>
</dbReference>
<dbReference type="FunFam" id="3.30.505.10:FF:000001">
    <property type="entry name" value="Tyrosine-protein kinase"/>
    <property type="match status" value="1"/>
</dbReference>
<dbReference type="PROSITE" id="PS50011">
    <property type="entry name" value="PROTEIN_KINASE_DOM"/>
    <property type="match status" value="1"/>
</dbReference>
<keyword evidence="11 20" id="KW-0067">ATP-binding</keyword>
<evidence type="ECO:0000256" key="4">
    <source>
        <dbReference type="ARBA" id="ARBA00022490"/>
    </source>
</evidence>
<dbReference type="Proteomes" id="UP001166674">
    <property type="component" value="Unassembled WGS sequence"/>
</dbReference>
<name>A0AA41MHR9_SCICA</name>
<dbReference type="EC" id="2.7.10.2" evidence="21"/>
<dbReference type="Gene3D" id="2.30.30.40">
    <property type="entry name" value="SH3 Domains"/>
    <property type="match status" value="1"/>
</dbReference>
<feature type="compositionally biased region" description="Low complexity" evidence="22">
    <location>
        <begin position="171"/>
        <end position="186"/>
    </location>
</feature>
<dbReference type="GO" id="GO:0070301">
    <property type="term" value="P:cellular response to hydrogen peroxide"/>
    <property type="evidence" value="ECO:0007669"/>
    <property type="project" value="UniProtKB-ARBA"/>
</dbReference>
<dbReference type="SUPFAM" id="SSF55550">
    <property type="entry name" value="SH2 domain"/>
    <property type="match status" value="1"/>
</dbReference>
<dbReference type="CDD" id="cd05071">
    <property type="entry name" value="PTKc_Src"/>
    <property type="match status" value="1"/>
</dbReference>
<evidence type="ECO:0000256" key="20">
    <source>
        <dbReference type="PROSITE-ProRule" id="PRU10141"/>
    </source>
</evidence>
<sequence>MGSNKSKPKDASQRRRSLEPAEGTHTAGGAFPASQTPSKPASADGHRGPGAAFAPAAAEPKLFGGFNSSDTVTSPQRAGPLAGQCPGRLAARPGGEGLRGESPWPGGRLRGPSGVVRSPSPSGRVTCRLSRGLGGRRAQRQGPHGDRAEAATSRRERGGRLRPGRPRLRGPECAPAPSAGAAGSGSQRALAEPGHLRDSRRGHVHMPGVYTSATLTDTVPIETPDTPRSWVSRCTGGVTTFVALYDYESRTETDLSFKKGERLQIVNNTEGDWWLAHSLSTGQTGYIPSNYVAPSDSIQAEEWYFGKITRRESERLLLNTENPRGTFLVRESETTKGAYCLSVSDFDNAKGLNVKHYKIRKLDSGGFYITSRTQFNSLQQLVAYYSKHADGLCHRLTTVCPTSKPQTQGLAKDAWEIPRESLRLEVKLGQGCFGEVWMGTWNGTTRVAIKTLKPGTMSPEAFLQEAQVMKKLRHEKLVQLYAVVSEEPIYIVTEYMSKGSLLDFLKGETGKYLRLPQLVDMAAQIASGMAYVERMNYVHRDLRAANILVGESLVCKVADFGLARLIEDNEYTARQGAKFPIKWTAPEAALYGRFTIKSDVWSFGILLTELTTKGRVPYPGMVNREVLDQVERGYRMPCPPECPESLHDLMCQCWRKEPEERPTFEYLQAFLEDYFTSTEPQYQPGENL</sequence>
<evidence type="ECO:0000256" key="7">
    <source>
        <dbReference type="ARBA" id="ARBA00022707"/>
    </source>
</evidence>
<evidence type="ECO:0000256" key="9">
    <source>
        <dbReference type="ARBA" id="ARBA00022777"/>
    </source>
</evidence>
<evidence type="ECO:0000256" key="16">
    <source>
        <dbReference type="ARBA" id="ARBA00051245"/>
    </source>
</evidence>
<dbReference type="GO" id="GO:0070374">
    <property type="term" value="P:positive regulation of ERK1 and ERK2 cascade"/>
    <property type="evidence" value="ECO:0007669"/>
    <property type="project" value="UniProtKB-ARBA"/>
</dbReference>
<evidence type="ECO:0000256" key="21">
    <source>
        <dbReference type="RuleBase" id="RU362096"/>
    </source>
</evidence>
<dbReference type="GO" id="GO:0045913">
    <property type="term" value="P:positive regulation of carbohydrate metabolic process"/>
    <property type="evidence" value="ECO:0007669"/>
    <property type="project" value="UniProtKB-ARBA"/>
</dbReference>
<keyword evidence="3 19" id="KW-0728">SH3 domain</keyword>
<evidence type="ECO:0000256" key="13">
    <source>
        <dbReference type="ARBA" id="ARBA00023137"/>
    </source>
</evidence>
<keyword evidence="27" id="KW-1185">Reference proteome</keyword>
<dbReference type="GO" id="GO:0005524">
    <property type="term" value="F:ATP binding"/>
    <property type="evidence" value="ECO:0007669"/>
    <property type="project" value="UniProtKB-UniRule"/>
</dbReference>
<evidence type="ECO:0000313" key="26">
    <source>
        <dbReference type="EMBL" id="MBZ3872210.1"/>
    </source>
</evidence>
<evidence type="ECO:0000256" key="17">
    <source>
        <dbReference type="ARBA" id="ARBA00056857"/>
    </source>
</evidence>
<keyword evidence="13 21" id="KW-0829">Tyrosine-protein kinase</keyword>
<dbReference type="PANTHER" id="PTHR24418">
    <property type="entry name" value="TYROSINE-PROTEIN KINASE"/>
    <property type="match status" value="1"/>
</dbReference>
<keyword evidence="7" id="KW-0519">Myristate</keyword>
<feature type="compositionally biased region" description="Low complexity" evidence="22">
    <location>
        <begin position="110"/>
        <end position="131"/>
    </location>
</feature>
<feature type="region of interest" description="Disordered" evidence="22">
    <location>
        <begin position="1"/>
        <end position="203"/>
    </location>
</feature>
<feature type="binding site" evidence="20">
    <location>
        <position position="450"/>
    </location>
    <ligand>
        <name>ATP</name>
        <dbReference type="ChEBI" id="CHEBI:30616"/>
    </ligand>
</feature>
<dbReference type="GO" id="GO:0004715">
    <property type="term" value="F:non-membrane spanning protein tyrosine kinase activity"/>
    <property type="evidence" value="ECO:0007669"/>
    <property type="project" value="UniProtKB-EC"/>
</dbReference>
<evidence type="ECO:0000256" key="1">
    <source>
        <dbReference type="ARBA" id="ARBA00004245"/>
    </source>
</evidence>
<dbReference type="CDD" id="cd10365">
    <property type="entry name" value="SH2_Src_Src"/>
    <property type="match status" value="1"/>
</dbReference>
<evidence type="ECO:0000256" key="11">
    <source>
        <dbReference type="ARBA" id="ARBA00022840"/>
    </source>
</evidence>
<dbReference type="Gene3D" id="1.10.510.10">
    <property type="entry name" value="Transferase(Phosphotransferase) domain 1"/>
    <property type="match status" value="1"/>
</dbReference>
<dbReference type="PRINTS" id="PR00109">
    <property type="entry name" value="TYRKINASE"/>
</dbReference>
<evidence type="ECO:0000259" key="24">
    <source>
        <dbReference type="PROSITE" id="PS50002"/>
    </source>
</evidence>
<dbReference type="Pfam" id="PF00018">
    <property type="entry name" value="SH3_1"/>
    <property type="match status" value="1"/>
</dbReference>
<dbReference type="PRINTS" id="PR00401">
    <property type="entry name" value="SH2DOMAIN"/>
</dbReference>
<dbReference type="PRINTS" id="PR00452">
    <property type="entry name" value="SH3DOMAIN"/>
</dbReference>
<evidence type="ECO:0000259" key="25">
    <source>
        <dbReference type="PROSITE" id="PS50011"/>
    </source>
</evidence>
<accession>A0AA41MHR9</accession>
<dbReference type="GO" id="GO:0005743">
    <property type="term" value="C:mitochondrial inner membrane"/>
    <property type="evidence" value="ECO:0007669"/>
    <property type="project" value="UniProtKB-SubCell"/>
</dbReference>
<keyword evidence="6 21" id="KW-0808">Transferase</keyword>
<feature type="compositionally biased region" description="Basic and acidic residues" evidence="22">
    <location>
        <begin position="7"/>
        <end position="19"/>
    </location>
</feature>
<gene>
    <name evidence="26" type="ORF">SUZIE_116795</name>
</gene>
<evidence type="ECO:0000256" key="15">
    <source>
        <dbReference type="ARBA" id="ARBA00023288"/>
    </source>
</evidence>
<dbReference type="SMART" id="SM00219">
    <property type="entry name" value="TyrKc"/>
    <property type="match status" value="1"/>
</dbReference>
<evidence type="ECO:0000259" key="23">
    <source>
        <dbReference type="PROSITE" id="PS50001"/>
    </source>
</evidence>
<dbReference type="GO" id="GO:0005856">
    <property type="term" value="C:cytoskeleton"/>
    <property type="evidence" value="ECO:0007669"/>
    <property type="project" value="UniProtKB-SubCell"/>
</dbReference>
<dbReference type="InterPro" id="IPR036860">
    <property type="entry name" value="SH2_dom_sf"/>
</dbReference>
<dbReference type="InterPro" id="IPR000980">
    <property type="entry name" value="SH2"/>
</dbReference>
<keyword evidence="8 20" id="KW-0547">Nucleotide-binding</keyword>
<dbReference type="FunFam" id="3.30.200.20:FF:000016">
    <property type="entry name" value="Tyrosine-protein kinase"/>
    <property type="match status" value="1"/>
</dbReference>
<dbReference type="InterPro" id="IPR011009">
    <property type="entry name" value="Kinase-like_dom_sf"/>
</dbReference>
<evidence type="ECO:0000313" key="27">
    <source>
        <dbReference type="Proteomes" id="UP001166674"/>
    </source>
</evidence>
<dbReference type="InterPro" id="IPR001452">
    <property type="entry name" value="SH3_domain"/>
</dbReference>
<evidence type="ECO:0000256" key="6">
    <source>
        <dbReference type="ARBA" id="ARBA00022679"/>
    </source>
</evidence>
<dbReference type="InterPro" id="IPR008266">
    <property type="entry name" value="Tyr_kinase_AS"/>
</dbReference>
<dbReference type="PROSITE" id="PS00107">
    <property type="entry name" value="PROTEIN_KINASE_ATP"/>
    <property type="match status" value="1"/>
</dbReference>
<dbReference type="PROSITE" id="PS50002">
    <property type="entry name" value="SH3"/>
    <property type="match status" value="1"/>
</dbReference>
<evidence type="ECO:0000256" key="12">
    <source>
        <dbReference type="ARBA" id="ARBA00022999"/>
    </source>
</evidence>
<dbReference type="InterPro" id="IPR017441">
    <property type="entry name" value="Protein_kinase_ATP_BS"/>
</dbReference>
<organism evidence="26 27">
    <name type="scientific">Sciurus carolinensis</name>
    <name type="common">Eastern gray squirrel</name>
    <dbReference type="NCBI Taxonomy" id="30640"/>
    <lineage>
        <taxon>Eukaryota</taxon>
        <taxon>Metazoa</taxon>
        <taxon>Chordata</taxon>
        <taxon>Craniata</taxon>
        <taxon>Vertebrata</taxon>
        <taxon>Euteleostomi</taxon>
        <taxon>Mammalia</taxon>
        <taxon>Eutheria</taxon>
        <taxon>Euarchontoglires</taxon>
        <taxon>Glires</taxon>
        <taxon>Rodentia</taxon>
        <taxon>Sciuromorpha</taxon>
        <taxon>Sciuridae</taxon>
        <taxon>Sciurinae</taxon>
        <taxon>Sciurini</taxon>
        <taxon>Sciurus</taxon>
    </lineage>
</organism>
<dbReference type="CDD" id="cd12008">
    <property type="entry name" value="SH3_Src"/>
    <property type="match status" value="1"/>
</dbReference>
<evidence type="ECO:0000256" key="22">
    <source>
        <dbReference type="SAM" id="MobiDB-lite"/>
    </source>
</evidence>
<keyword evidence="10" id="KW-0999">Mitochondrion inner membrane</keyword>
<keyword evidence="14" id="KW-0206">Cytoskeleton</keyword>
<feature type="compositionally biased region" description="Polar residues" evidence="22">
    <location>
        <begin position="66"/>
        <end position="76"/>
    </location>
</feature>
<keyword evidence="10" id="KW-0496">Mitochondrion</keyword>
<evidence type="ECO:0000256" key="19">
    <source>
        <dbReference type="PROSITE-ProRule" id="PRU00192"/>
    </source>
</evidence>
<proteinExistence type="inferred from homology"/>
<evidence type="ECO:0000256" key="14">
    <source>
        <dbReference type="ARBA" id="ARBA00023212"/>
    </source>
</evidence>
<comment type="similarity">
    <text evidence="21">Belongs to the protein kinase superfamily. Tyr protein kinase family.</text>
</comment>
<comment type="caution">
    <text evidence="26">The sequence shown here is derived from an EMBL/GenBank/DDBJ whole genome shotgun (WGS) entry which is preliminary data.</text>
</comment>
<comment type="subcellular location">
    <subcellularLocation>
        <location evidence="1">Cytoplasm</location>
        <location evidence="1">Cytoskeleton</location>
    </subcellularLocation>
    <subcellularLocation>
        <location evidence="2">Mitochondrion inner membrane</location>
    </subcellularLocation>
</comment>
<evidence type="ECO:0000256" key="2">
    <source>
        <dbReference type="ARBA" id="ARBA00004273"/>
    </source>
</evidence>
<feature type="domain" description="Protein kinase" evidence="25">
    <location>
        <begin position="422"/>
        <end position="675"/>
    </location>
</feature>
<dbReference type="Pfam" id="PF00017">
    <property type="entry name" value="SH2"/>
    <property type="match status" value="1"/>
</dbReference>
<dbReference type="Gene3D" id="3.30.505.10">
    <property type="entry name" value="SH2 domain"/>
    <property type="match status" value="1"/>
</dbReference>
<keyword evidence="15" id="KW-0449">Lipoprotein</keyword>
<dbReference type="InterPro" id="IPR036028">
    <property type="entry name" value="SH3-like_dom_sf"/>
</dbReference>
<protein>
    <recommendedName>
        <fullName evidence="21">Tyrosine-protein kinase</fullName>
        <ecNumber evidence="21">2.7.10.2</ecNumber>
    </recommendedName>
</protein>
<dbReference type="PROSITE" id="PS50001">
    <property type="entry name" value="SH2"/>
    <property type="match status" value="1"/>
</dbReference>
<evidence type="ECO:0000256" key="8">
    <source>
        <dbReference type="ARBA" id="ARBA00022741"/>
    </source>
</evidence>
<dbReference type="GO" id="GO:1903829">
    <property type="term" value="P:positive regulation of protein localization"/>
    <property type="evidence" value="ECO:0007669"/>
    <property type="project" value="UniProtKB-ARBA"/>
</dbReference>
<keyword evidence="10" id="KW-0472">Membrane</keyword>
<comment type="function">
    <text evidence="17">Non-receptor protein tyrosine kinase which phosphorylates synaptophysin with high affinity.</text>
</comment>
<keyword evidence="12 18" id="KW-0727">SH2 domain</keyword>
<keyword evidence="4" id="KW-0963">Cytoplasm</keyword>
<dbReference type="SMART" id="SM00252">
    <property type="entry name" value="SH2"/>
    <property type="match status" value="1"/>
</dbReference>
<dbReference type="InterPro" id="IPR001245">
    <property type="entry name" value="Ser-Thr/Tyr_kinase_cat_dom"/>
</dbReference>
<dbReference type="GO" id="GO:0036120">
    <property type="term" value="P:cellular response to platelet-derived growth factor stimulus"/>
    <property type="evidence" value="ECO:0007669"/>
    <property type="project" value="UniProtKB-ARBA"/>
</dbReference>
<dbReference type="InterPro" id="IPR000719">
    <property type="entry name" value="Prot_kinase_dom"/>
</dbReference>
<dbReference type="EMBL" id="JAATJV010184251">
    <property type="protein sequence ID" value="MBZ3872210.1"/>
    <property type="molecule type" value="Genomic_DNA"/>
</dbReference>
<dbReference type="InterPro" id="IPR050198">
    <property type="entry name" value="Non-receptor_tyrosine_kinases"/>
</dbReference>
<dbReference type="GO" id="GO:0062013">
    <property type="term" value="P:positive regulation of small molecule metabolic process"/>
    <property type="evidence" value="ECO:0007669"/>
    <property type="project" value="UniProtKB-ARBA"/>
</dbReference>
<evidence type="ECO:0000256" key="5">
    <source>
        <dbReference type="ARBA" id="ARBA00022553"/>
    </source>
</evidence>
<dbReference type="AlphaFoldDB" id="A0AA41MHR9"/>
<comment type="catalytic activity">
    <reaction evidence="16 21">
        <text>L-tyrosyl-[protein] + ATP = O-phospho-L-tyrosyl-[protein] + ADP + H(+)</text>
        <dbReference type="Rhea" id="RHEA:10596"/>
        <dbReference type="Rhea" id="RHEA-COMP:10136"/>
        <dbReference type="Rhea" id="RHEA-COMP:20101"/>
        <dbReference type="ChEBI" id="CHEBI:15378"/>
        <dbReference type="ChEBI" id="CHEBI:30616"/>
        <dbReference type="ChEBI" id="CHEBI:46858"/>
        <dbReference type="ChEBI" id="CHEBI:61978"/>
        <dbReference type="ChEBI" id="CHEBI:456216"/>
        <dbReference type="EC" id="2.7.10.2"/>
    </reaction>
</comment>
<dbReference type="GO" id="GO:1904385">
    <property type="term" value="P:cellular response to angiotensin"/>
    <property type="evidence" value="ECO:0007669"/>
    <property type="project" value="UniProtKB-ARBA"/>
</dbReference>
<dbReference type="SUPFAM" id="SSF50044">
    <property type="entry name" value="SH3-domain"/>
    <property type="match status" value="1"/>
</dbReference>
<reference evidence="26" key="1">
    <citation type="submission" date="2020-03" db="EMBL/GenBank/DDBJ databases">
        <title>Studies in the Genomics of Life Span.</title>
        <authorList>
            <person name="Glass D."/>
        </authorList>
    </citation>
    <scope>NUCLEOTIDE SEQUENCE</scope>
    <source>
        <strain evidence="26">SUZIE</strain>
        <tissue evidence="26">Muscle</tissue>
    </source>
</reference>
<dbReference type="FunFam" id="1.10.510.10:FF:000553">
    <property type="entry name" value="Tyrosine-protein kinase"/>
    <property type="match status" value="1"/>
</dbReference>
<feature type="compositionally biased region" description="Low complexity" evidence="22">
    <location>
        <begin position="49"/>
        <end position="58"/>
    </location>
</feature>
<feature type="compositionally biased region" description="Basic and acidic residues" evidence="22">
    <location>
        <begin position="143"/>
        <end position="159"/>
    </location>
</feature>
<dbReference type="Gene3D" id="3.30.200.20">
    <property type="entry name" value="Phosphorylase Kinase, domain 1"/>
    <property type="match status" value="1"/>
</dbReference>
<feature type="domain" description="SH3" evidence="24">
    <location>
        <begin position="236"/>
        <end position="297"/>
    </location>
</feature>
<dbReference type="InterPro" id="IPR020635">
    <property type="entry name" value="Tyr_kinase_cat_dom"/>
</dbReference>
<dbReference type="SUPFAM" id="SSF56112">
    <property type="entry name" value="Protein kinase-like (PK-like)"/>
    <property type="match status" value="1"/>
</dbReference>
<evidence type="ECO:0000256" key="3">
    <source>
        <dbReference type="ARBA" id="ARBA00022443"/>
    </source>
</evidence>
<evidence type="ECO:0000256" key="18">
    <source>
        <dbReference type="PROSITE-ProRule" id="PRU00191"/>
    </source>
</evidence>
<dbReference type="SMART" id="SM00326">
    <property type="entry name" value="SH3"/>
    <property type="match status" value="1"/>
</dbReference>
<evidence type="ECO:0000256" key="10">
    <source>
        <dbReference type="ARBA" id="ARBA00022792"/>
    </source>
</evidence>
<dbReference type="GO" id="GO:0005901">
    <property type="term" value="C:caveola"/>
    <property type="evidence" value="ECO:0007669"/>
    <property type="project" value="UniProtKB-ARBA"/>
</dbReference>
<dbReference type="Pfam" id="PF07714">
    <property type="entry name" value="PK_Tyr_Ser-Thr"/>
    <property type="match status" value="1"/>
</dbReference>
<feature type="domain" description="SH2" evidence="23">
    <location>
        <begin position="303"/>
        <end position="400"/>
    </location>
</feature>
<dbReference type="PROSITE" id="PS00109">
    <property type="entry name" value="PROTEIN_KINASE_TYR"/>
    <property type="match status" value="1"/>
</dbReference>
<keyword evidence="5" id="KW-0597">Phosphoprotein</keyword>
<keyword evidence="9 21" id="KW-0418">Kinase</keyword>